<dbReference type="RefSeq" id="WP_324716430.1">
    <property type="nucleotide sequence ID" value="NZ_CP141615.1"/>
</dbReference>
<evidence type="ECO:0000313" key="2">
    <source>
        <dbReference type="Proteomes" id="UP001332192"/>
    </source>
</evidence>
<reference evidence="1 2" key="1">
    <citation type="journal article" date="2024" name="Front. Microbiol.">
        <title>Novel thermophilic genera Geochorda gen. nov. and Carboxydochorda gen. nov. from the deep terrestrial subsurface reveal the ecophysiological diversity in the class Limnochordia.</title>
        <authorList>
            <person name="Karnachuk O.V."/>
            <person name="Lukina A.P."/>
            <person name="Avakyan M.R."/>
            <person name="Kadnikov V.V."/>
            <person name="Begmatov S."/>
            <person name="Beletsky A.V."/>
            <person name="Vlasova K.G."/>
            <person name="Novikov A.A."/>
            <person name="Shcherbakova V.A."/>
            <person name="Mardanov A.V."/>
            <person name="Ravin N.V."/>
        </authorList>
    </citation>
    <scope>NUCLEOTIDE SEQUENCE [LARGE SCALE GENOMIC DNA]</scope>
    <source>
        <strain evidence="1 2">L945</strain>
    </source>
</reference>
<organism evidence="1 2">
    <name type="scientific">Carboxydichorda subterranea</name>
    <dbReference type="NCBI Taxonomy" id="3109565"/>
    <lineage>
        <taxon>Bacteria</taxon>
        <taxon>Bacillati</taxon>
        <taxon>Bacillota</taxon>
        <taxon>Limnochordia</taxon>
        <taxon>Limnochordales</taxon>
        <taxon>Geochordaceae</taxon>
        <taxon>Carboxydichorda</taxon>
    </lineage>
</organism>
<accession>A0ABZ1BYI2</accession>
<protein>
    <submittedName>
        <fullName evidence="1">Uncharacterized protein</fullName>
    </submittedName>
</protein>
<name>A0ABZ1BYI2_9FIRM</name>
<dbReference type="EMBL" id="CP141615">
    <property type="protein sequence ID" value="WRP17158.1"/>
    <property type="molecule type" value="Genomic_DNA"/>
</dbReference>
<proteinExistence type="predicted"/>
<dbReference type="Proteomes" id="UP001332192">
    <property type="component" value="Chromosome"/>
</dbReference>
<keyword evidence="2" id="KW-1185">Reference proteome</keyword>
<evidence type="ECO:0000313" key="1">
    <source>
        <dbReference type="EMBL" id="WRP17158.1"/>
    </source>
</evidence>
<sequence length="104" mass="11339">MGDSYPAFKIVSLAPATGWVAVHALNKPVEGRTFTTRPVAVWAAVAWGESSHARSIIGLGAVDGVVELWPCNAEPNFLGFSLADDLDIEKWKSQALDSMEKRRR</sequence>
<gene>
    <name evidence="1" type="ORF">U7230_13885</name>
</gene>